<keyword evidence="4" id="KW-1185">Reference proteome</keyword>
<feature type="region of interest" description="Disordered" evidence="1">
    <location>
        <begin position="1"/>
        <end position="20"/>
    </location>
</feature>
<gene>
    <name evidence="3" type="ORF">CVT24_009523</name>
</gene>
<feature type="compositionally biased region" description="Polar residues" evidence="1">
    <location>
        <begin position="8"/>
        <end position="20"/>
    </location>
</feature>
<dbReference type="EMBL" id="NHTK01004444">
    <property type="protein sequence ID" value="PPQ86668.1"/>
    <property type="molecule type" value="Genomic_DNA"/>
</dbReference>
<protein>
    <recommendedName>
        <fullName evidence="2">Retrovirus-related Pol polyprotein from transposon TNT 1-94-like beta-barrel domain-containing protein</fullName>
    </recommendedName>
</protein>
<evidence type="ECO:0000313" key="4">
    <source>
        <dbReference type="Proteomes" id="UP000284842"/>
    </source>
</evidence>
<sequence>MSEDTKPDPSSTRLATDASHPSVSVIRTVPSYEDSKLSTTHSNYRDWAWGIRNNLEEAGLWDYVTGTSLAPDSKSEPRAYSNWLSNNTTAKAFIIKNVDPHDARHHELRDCATAKDLWVKIQTSFGKYSPAEQVNLIDKCLNATLVNDGTAIAQVDKLIEDGKRAHEALTENTWLCLLIMKAMSRDPIYAQHKSIAEHAISEAEIRGDRDIFTANSLRNMIVLLHNNALATGTTTSPSALAAQHTHTAPSAKKERVPIKCSNCKKDHHTAEFCIAKGGGMEGKTREESKEARKRAREAKDGNSGASPSKDTAVVASANIVTTTPFALPSTNITNSTQLDAQLAASTIQYEGWVVQTYDDNALAAQTSDGSTLSPYIADSGASVHLSPYRADFTTFHPLSPRSIKGVGGDISAVGIGNITLQTSPTASITLMNALYVPKAAIRLVSMKALATDLKLVVRDVRAMSAIIPLK</sequence>
<dbReference type="InterPro" id="IPR054722">
    <property type="entry name" value="PolX-like_BBD"/>
</dbReference>
<name>A0A409X7A1_9AGAR</name>
<feature type="region of interest" description="Disordered" evidence="1">
    <location>
        <begin position="280"/>
        <end position="310"/>
    </location>
</feature>
<dbReference type="Pfam" id="PF14223">
    <property type="entry name" value="Retrotran_gag_2"/>
    <property type="match status" value="1"/>
</dbReference>
<organism evidence="3 4">
    <name type="scientific">Panaeolus cyanescens</name>
    <dbReference type="NCBI Taxonomy" id="181874"/>
    <lineage>
        <taxon>Eukaryota</taxon>
        <taxon>Fungi</taxon>
        <taxon>Dikarya</taxon>
        <taxon>Basidiomycota</taxon>
        <taxon>Agaricomycotina</taxon>
        <taxon>Agaricomycetes</taxon>
        <taxon>Agaricomycetidae</taxon>
        <taxon>Agaricales</taxon>
        <taxon>Agaricineae</taxon>
        <taxon>Galeropsidaceae</taxon>
        <taxon>Panaeolus</taxon>
    </lineage>
</organism>
<accession>A0A409X7A1</accession>
<reference evidence="3 4" key="1">
    <citation type="journal article" date="2018" name="Evol. Lett.">
        <title>Horizontal gene cluster transfer increased hallucinogenic mushroom diversity.</title>
        <authorList>
            <person name="Reynolds H.T."/>
            <person name="Vijayakumar V."/>
            <person name="Gluck-Thaler E."/>
            <person name="Korotkin H.B."/>
            <person name="Matheny P.B."/>
            <person name="Slot J.C."/>
        </authorList>
    </citation>
    <scope>NUCLEOTIDE SEQUENCE [LARGE SCALE GENOMIC DNA]</scope>
    <source>
        <strain evidence="3 4">2629</strain>
    </source>
</reference>
<feature type="non-terminal residue" evidence="3">
    <location>
        <position position="470"/>
    </location>
</feature>
<evidence type="ECO:0000259" key="2">
    <source>
        <dbReference type="Pfam" id="PF22936"/>
    </source>
</evidence>
<feature type="compositionally biased region" description="Polar residues" evidence="1">
    <location>
        <begin position="235"/>
        <end position="248"/>
    </location>
</feature>
<dbReference type="InParanoid" id="A0A409X7A1"/>
<feature type="region of interest" description="Disordered" evidence="1">
    <location>
        <begin position="235"/>
        <end position="254"/>
    </location>
</feature>
<dbReference type="OrthoDB" id="2941894at2759"/>
<dbReference type="STRING" id="181874.A0A409X7A1"/>
<evidence type="ECO:0000256" key="1">
    <source>
        <dbReference type="SAM" id="MobiDB-lite"/>
    </source>
</evidence>
<dbReference type="Pfam" id="PF22936">
    <property type="entry name" value="Pol_BBD"/>
    <property type="match status" value="1"/>
</dbReference>
<proteinExistence type="predicted"/>
<dbReference type="Proteomes" id="UP000284842">
    <property type="component" value="Unassembled WGS sequence"/>
</dbReference>
<evidence type="ECO:0000313" key="3">
    <source>
        <dbReference type="EMBL" id="PPQ86668.1"/>
    </source>
</evidence>
<comment type="caution">
    <text evidence="3">The sequence shown here is derived from an EMBL/GenBank/DDBJ whole genome shotgun (WGS) entry which is preliminary data.</text>
</comment>
<dbReference type="AlphaFoldDB" id="A0A409X7A1"/>
<feature type="domain" description="Retrovirus-related Pol polyprotein from transposon TNT 1-94-like beta-barrel" evidence="2">
    <location>
        <begin position="375"/>
        <end position="450"/>
    </location>
</feature>